<reference evidence="2 3" key="1">
    <citation type="submission" date="2009-02" db="EMBL/GenBank/DDBJ databases">
        <title>Genome sequence of Bacillus cereus 03BB102.</title>
        <authorList>
            <person name="Dodson R.J."/>
            <person name="Jackson P."/>
            <person name="Munk A.C."/>
            <person name="Brettin T."/>
            <person name="Bruce D."/>
            <person name="Detter C."/>
            <person name="Tapia R."/>
            <person name="Han C."/>
            <person name="Sutton G."/>
            <person name="Sims D."/>
        </authorList>
    </citation>
    <scope>NUCLEOTIDE SEQUENCE [LARGE SCALE GENOMIC DNA]</scope>
    <source>
        <strain evidence="2 3">03BB102</strain>
    </source>
</reference>
<dbReference type="PATRIC" id="fig|572264.18.peg.2010"/>
<protein>
    <submittedName>
        <fullName evidence="2">Mkiaa4086 protein</fullName>
    </submittedName>
</protein>
<dbReference type="Proteomes" id="UP000002210">
    <property type="component" value="Chromosome"/>
</dbReference>
<dbReference type="AlphaFoldDB" id="A0A158RGJ8"/>
<organism evidence="2 3">
    <name type="scientific">Bacillus cereus (strain 03BB102)</name>
    <dbReference type="NCBI Taxonomy" id="572264"/>
    <lineage>
        <taxon>Bacteria</taxon>
        <taxon>Bacillati</taxon>
        <taxon>Bacillota</taxon>
        <taxon>Bacilli</taxon>
        <taxon>Bacillales</taxon>
        <taxon>Bacillaceae</taxon>
        <taxon>Bacillus</taxon>
        <taxon>Bacillus cereus group</taxon>
    </lineage>
</organism>
<dbReference type="EMBL" id="CP001407">
    <property type="protein sequence ID" value="ACO26086.1"/>
    <property type="molecule type" value="Genomic_DNA"/>
</dbReference>
<evidence type="ECO:0000313" key="2">
    <source>
        <dbReference type="EMBL" id="ACO26086.1"/>
    </source>
</evidence>
<keyword evidence="1" id="KW-0175">Coiled coil</keyword>
<dbReference type="KEGG" id="bcx:BCA_2064"/>
<sequence>MARKTKQMLVEELTKLQFEIEKLESDMHTLRVEKDYWFVKYKRYNFLYNKEVWKEYKKHEKLKNHFEEQEEMISKELDEMENNLAFVLEVTKEKEMKNELLNPYYTSGW</sequence>
<evidence type="ECO:0000256" key="1">
    <source>
        <dbReference type="SAM" id="Coils"/>
    </source>
</evidence>
<dbReference type="RefSeq" id="WP_000101749.1">
    <property type="nucleotide sequence ID" value="NC_012472.1"/>
</dbReference>
<feature type="coiled-coil region" evidence="1">
    <location>
        <begin position="6"/>
        <end position="33"/>
    </location>
</feature>
<gene>
    <name evidence="2" type="ordered locus">BCA_2064</name>
</gene>
<accession>A0A158RGJ8</accession>
<proteinExistence type="predicted"/>
<evidence type="ECO:0000313" key="3">
    <source>
        <dbReference type="Proteomes" id="UP000002210"/>
    </source>
</evidence>
<name>A0A158RGJ8_BACC3</name>